<proteinExistence type="inferred from homology"/>
<dbReference type="AlphaFoldDB" id="A0A106QBI5"/>
<keyword evidence="3" id="KW-0479">Metal-binding</keyword>
<keyword evidence="4 6" id="KW-0378">Hydrolase</keyword>
<evidence type="ECO:0000256" key="4">
    <source>
        <dbReference type="ARBA" id="ARBA00022801"/>
    </source>
</evidence>
<evidence type="ECO:0000256" key="2">
    <source>
        <dbReference type="ARBA" id="ARBA00005582"/>
    </source>
</evidence>
<protein>
    <recommendedName>
        <fullName evidence="7">Nudix hydrolase domain-containing protein</fullName>
    </recommendedName>
</protein>
<dbReference type="PROSITE" id="PS00893">
    <property type="entry name" value="NUDIX_BOX"/>
    <property type="match status" value="1"/>
</dbReference>
<keyword evidence="5" id="KW-0460">Magnesium</keyword>
<dbReference type="GO" id="GO:0046872">
    <property type="term" value="F:metal ion binding"/>
    <property type="evidence" value="ECO:0007669"/>
    <property type="project" value="UniProtKB-KW"/>
</dbReference>
<dbReference type="PROSITE" id="PS51462">
    <property type="entry name" value="NUDIX"/>
    <property type="match status" value="1"/>
</dbReference>
<feature type="domain" description="Nudix hydrolase" evidence="7">
    <location>
        <begin position="71"/>
        <end position="193"/>
    </location>
</feature>
<dbReference type="GO" id="GO:0016818">
    <property type="term" value="F:hydrolase activity, acting on acid anhydrides, in phosphorus-containing anhydrides"/>
    <property type="evidence" value="ECO:0007669"/>
    <property type="project" value="TreeGrafter"/>
</dbReference>
<sequence>MEGAKARLARQIRILENVADAARLNYMLENYTEAKVVCGANVETIRFPTGFATLQRQLQQAGYSMDRNGDVGIQYVLMVVHDPIRDLVVGLLKERGPEFLIGKLTFPGGKKEQGETVEEAASREMLEEAGVSVPVDAWQFVCRHEVMAVLAATSADVLRARQCDDEQVFVMNVARQLEYARRNPEKYTQDFIVTLEASLATLG</sequence>
<dbReference type="InterPro" id="IPR020084">
    <property type="entry name" value="NUDIX_hydrolase_CS"/>
</dbReference>
<evidence type="ECO:0000256" key="3">
    <source>
        <dbReference type="ARBA" id="ARBA00022723"/>
    </source>
</evidence>
<evidence type="ECO:0000256" key="5">
    <source>
        <dbReference type="ARBA" id="ARBA00022842"/>
    </source>
</evidence>
<evidence type="ECO:0000313" key="9">
    <source>
        <dbReference type="Proteomes" id="UP000060630"/>
    </source>
</evidence>
<comment type="similarity">
    <text evidence="2 6">Belongs to the Nudix hydrolase family.</text>
</comment>
<dbReference type="InterPro" id="IPR015797">
    <property type="entry name" value="NUDIX_hydrolase-like_dom_sf"/>
</dbReference>
<dbReference type="PRINTS" id="PR00502">
    <property type="entry name" value="NUDIXFAMILY"/>
</dbReference>
<dbReference type="GO" id="GO:0005737">
    <property type="term" value="C:cytoplasm"/>
    <property type="evidence" value="ECO:0007669"/>
    <property type="project" value="TreeGrafter"/>
</dbReference>
<dbReference type="InterPro" id="IPR000086">
    <property type="entry name" value="NUDIX_hydrolase_dom"/>
</dbReference>
<comment type="cofactor">
    <cofactor evidence="1">
        <name>Mg(2+)</name>
        <dbReference type="ChEBI" id="CHEBI:18420"/>
    </cofactor>
</comment>
<dbReference type="SUPFAM" id="SSF55811">
    <property type="entry name" value="Nudix"/>
    <property type="match status" value="1"/>
</dbReference>
<organism evidence="8 9">
    <name type="scientific">Burkholderia ubonensis</name>
    <dbReference type="NCBI Taxonomy" id="101571"/>
    <lineage>
        <taxon>Bacteria</taxon>
        <taxon>Pseudomonadati</taxon>
        <taxon>Pseudomonadota</taxon>
        <taxon>Betaproteobacteria</taxon>
        <taxon>Burkholderiales</taxon>
        <taxon>Burkholderiaceae</taxon>
        <taxon>Burkholderia</taxon>
        <taxon>Burkholderia cepacia complex</taxon>
    </lineage>
</organism>
<dbReference type="InterPro" id="IPR020476">
    <property type="entry name" value="Nudix_hydrolase"/>
</dbReference>
<name>A0A106QBI5_9BURK</name>
<dbReference type="Gene3D" id="3.90.79.10">
    <property type="entry name" value="Nucleoside Triphosphate Pyrophosphohydrolase"/>
    <property type="match status" value="1"/>
</dbReference>
<dbReference type="EMBL" id="LPHD01000049">
    <property type="protein sequence ID" value="KWA83950.1"/>
    <property type="molecule type" value="Genomic_DNA"/>
</dbReference>
<comment type="caution">
    <text evidence="8">The sequence shown here is derived from an EMBL/GenBank/DDBJ whole genome shotgun (WGS) entry which is preliminary data.</text>
</comment>
<accession>A0A106QBI5</accession>
<evidence type="ECO:0000259" key="7">
    <source>
        <dbReference type="PROSITE" id="PS51462"/>
    </source>
</evidence>
<dbReference type="Proteomes" id="UP000060630">
    <property type="component" value="Unassembled WGS sequence"/>
</dbReference>
<dbReference type="Pfam" id="PF00293">
    <property type="entry name" value="NUDIX"/>
    <property type="match status" value="1"/>
</dbReference>
<dbReference type="PANTHER" id="PTHR43758">
    <property type="entry name" value="7,8-DIHYDRO-8-OXOGUANINE TRIPHOSPHATASE"/>
    <property type="match status" value="1"/>
</dbReference>
<gene>
    <name evidence="8" type="ORF">WL29_21525</name>
</gene>
<evidence type="ECO:0000256" key="6">
    <source>
        <dbReference type="RuleBase" id="RU003476"/>
    </source>
</evidence>
<evidence type="ECO:0000256" key="1">
    <source>
        <dbReference type="ARBA" id="ARBA00001946"/>
    </source>
</evidence>
<evidence type="ECO:0000313" key="8">
    <source>
        <dbReference type="EMBL" id="KWA83950.1"/>
    </source>
</evidence>
<dbReference type="PANTHER" id="PTHR43758:SF8">
    <property type="entry name" value="8-OXO-DGTP DIPHOSPHATASE YTKD-RELATED"/>
    <property type="match status" value="1"/>
</dbReference>
<reference evidence="8 9" key="1">
    <citation type="submission" date="2015-11" db="EMBL/GenBank/DDBJ databases">
        <title>Expanding the genomic diversity of Burkholderia species for the development of highly accurate diagnostics.</title>
        <authorList>
            <person name="Sahl J."/>
            <person name="Keim P."/>
            <person name="Wagner D."/>
        </authorList>
    </citation>
    <scope>NUCLEOTIDE SEQUENCE [LARGE SCALE GENOMIC DNA]</scope>
    <source>
        <strain evidence="8 9">MSMB2087WGS</strain>
    </source>
</reference>